<dbReference type="EMBL" id="FNHG01000002">
    <property type="protein sequence ID" value="SDL84918.1"/>
    <property type="molecule type" value="Genomic_DNA"/>
</dbReference>
<keyword evidence="1" id="KW-0732">Signal</keyword>
<sequence length="150" mass="15948">MICRFASIMTLALVCSAPALAEDLTIAVEHAQVVRLPGEASAIIVGNPSIADALVHDGRTLILTGRLQGRTNVIAMDRIGRVIYSREIAVTNPIENQVALYRGAERSTFSCADTCDEVPRVGDDSARAGILTEQQSSRLAIVETAVSDPS</sequence>
<dbReference type="AlphaFoldDB" id="A0A1G9NEF5"/>
<feature type="chain" id="PRO_5011655620" evidence="1">
    <location>
        <begin position="22"/>
        <end position="150"/>
    </location>
</feature>
<dbReference type="STRING" id="144026.SAMN04488568_102319"/>
<reference evidence="3 4" key="1">
    <citation type="submission" date="2016-10" db="EMBL/GenBank/DDBJ databases">
        <authorList>
            <person name="de Groot N.N."/>
        </authorList>
    </citation>
    <scope>NUCLEOTIDE SEQUENCE [LARGE SCALE GENOMIC DNA]</scope>
    <source>
        <strain evidence="3 4">DSM 16077</strain>
    </source>
</reference>
<dbReference type="Proteomes" id="UP000199759">
    <property type="component" value="Unassembled WGS sequence"/>
</dbReference>
<name>A0A1G9NEF5_9PROT</name>
<dbReference type="InterPro" id="IPR032789">
    <property type="entry name" value="T2SS-T3SS_pil_N"/>
</dbReference>
<keyword evidence="4" id="KW-1185">Reference proteome</keyword>
<evidence type="ECO:0000256" key="1">
    <source>
        <dbReference type="SAM" id="SignalP"/>
    </source>
</evidence>
<dbReference type="OrthoDB" id="9815749at2"/>
<protein>
    <submittedName>
        <fullName evidence="3">Pilus formation protein N terminal region</fullName>
    </submittedName>
</protein>
<organism evidence="3 4">
    <name type="scientific">Maricaulis salignorans</name>
    <dbReference type="NCBI Taxonomy" id="144026"/>
    <lineage>
        <taxon>Bacteria</taxon>
        <taxon>Pseudomonadati</taxon>
        <taxon>Pseudomonadota</taxon>
        <taxon>Alphaproteobacteria</taxon>
        <taxon>Maricaulales</taxon>
        <taxon>Maricaulaceae</taxon>
        <taxon>Maricaulis</taxon>
    </lineage>
</organism>
<dbReference type="Pfam" id="PF13629">
    <property type="entry name" value="T2SS-T3SS_pil_N"/>
    <property type="match status" value="1"/>
</dbReference>
<evidence type="ECO:0000313" key="3">
    <source>
        <dbReference type="EMBL" id="SDL84918.1"/>
    </source>
</evidence>
<accession>A0A1G9NEF5</accession>
<proteinExistence type="predicted"/>
<feature type="signal peptide" evidence="1">
    <location>
        <begin position="1"/>
        <end position="21"/>
    </location>
</feature>
<gene>
    <name evidence="3" type="ORF">SAMN04488568_102319</name>
</gene>
<evidence type="ECO:0000313" key="4">
    <source>
        <dbReference type="Proteomes" id="UP000199759"/>
    </source>
</evidence>
<evidence type="ECO:0000259" key="2">
    <source>
        <dbReference type="Pfam" id="PF13629"/>
    </source>
</evidence>
<feature type="domain" description="Pilus formation protein N-terminal" evidence="2">
    <location>
        <begin position="21"/>
        <end position="91"/>
    </location>
</feature>